<name>A0A9J6P3C5_9CLOT</name>
<accession>A0A9J6P3C5</accession>
<evidence type="ECO:0000313" key="8">
    <source>
        <dbReference type="EMBL" id="MCM1990553.1"/>
    </source>
</evidence>
<proteinExistence type="predicted"/>
<dbReference type="InterPro" id="IPR051461">
    <property type="entry name" value="UPF0750_membrane"/>
</dbReference>
<sequence length="285" mass="31758">MKLKKQINDYIIISLGSFLVSAGLYFFIMPHNIAAGGVNGIALVINNYIPYLNVGTLMLIMNIFLFILGFIVIGAGFGAKTIYSSLALSGIILFFEKLYPISEPLTNDIMLELIIGIIIQGIGMAIIFNKNASTGGTDIIAKIIYKFTHLEIGKALLLTDLVVTLLAALTFGFQKGLYSLLAVVMNGLLIDRAIETFNAHKEIVIISSQKEKIKDYIINDLERGATYYYAKGAFTRKEVEVLSTIVTKREFIRLKSYIREIDPKSFIKVYDVFETLGEGFKNIHE</sequence>
<evidence type="ECO:0000313" key="9">
    <source>
        <dbReference type="Proteomes" id="UP001056429"/>
    </source>
</evidence>
<dbReference type="EMBL" id="JAGSOJ010000002">
    <property type="protein sequence ID" value="MCM1990553.1"/>
    <property type="molecule type" value="Genomic_DNA"/>
</dbReference>
<keyword evidence="3 6" id="KW-0812">Transmembrane</keyword>
<comment type="subcellular location">
    <subcellularLocation>
        <location evidence="1">Cell membrane</location>
        <topology evidence="1">Multi-pass membrane protein</topology>
    </subcellularLocation>
</comment>
<feature type="transmembrane region" description="Helical" evidence="6">
    <location>
        <begin position="113"/>
        <end position="132"/>
    </location>
</feature>
<gene>
    <name evidence="8" type="ORF">KDK92_12545</name>
</gene>
<dbReference type="PANTHER" id="PTHR33545:SF9">
    <property type="entry name" value="UPF0750 MEMBRANE PROTEIN YITE"/>
    <property type="match status" value="1"/>
</dbReference>
<dbReference type="PANTHER" id="PTHR33545">
    <property type="entry name" value="UPF0750 MEMBRANE PROTEIN YITT-RELATED"/>
    <property type="match status" value="1"/>
</dbReference>
<evidence type="ECO:0000256" key="1">
    <source>
        <dbReference type="ARBA" id="ARBA00004651"/>
    </source>
</evidence>
<dbReference type="CDD" id="cd16380">
    <property type="entry name" value="YitT_C"/>
    <property type="match status" value="1"/>
</dbReference>
<dbReference type="AlphaFoldDB" id="A0A9J6P3C5"/>
<comment type="caution">
    <text evidence="8">The sequence shown here is derived from an EMBL/GenBank/DDBJ whole genome shotgun (WGS) entry which is preliminary data.</text>
</comment>
<evidence type="ECO:0000256" key="6">
    <source>
        <dbReference type="SAM" id="Phobius"/>
    </source>
</evidence>
<dbReference type="RefSeq" id="WP_250859602.1">
    <property type="nucleotide sequence ID" value="NZ_JAGSOJ010000002.1"/>
</dbReference>
<dbReference type="Pfam" id="PF02588">
    <property type="entry name" value="YitT_membrane"/>
    <property type="match status" value="1"/>
</dbReference>
<keyword evidence="2" id="KW-1003">Cell membrane</keyword>
<dbReference type="PIRSF" id="PIRSF006483">
    <property type="entry name" value="Membrane_protein_YitT"/>
    <property type="match status" value="1"/>
</dbReference>
<feature type="transmembrane region" description="Helical" evidence="6">
    <location>
        <begin position="152"/>
        <end position="171"/>
    </location>
</feature>
<keyword evidence="4 6" id="KW-1133">Transmembrane helix</keyword>
<feature type="transmembrane region" description="Helical" evidence="6">
    <location>
        <begin position="82"/>
        <end position="101"/>
    </location>
</feature>
<keyword evidence="5 6" id="KW-0472">Membrane</keyword>
<organism evidence="8 9">
    <name type="scientific">Oceanirhabdus seepicola</name>
    <dbReference type="NCBI Taxonomy" id="2828781"/>
    <lineage>
        <taxon>Bacteria</taxon>
        <taxon>Bacillati</taxon>
        <taxon>Bacillota</taxon>
        <taxon>Clostridia</taxon>
        <taxon>Eubacteriales</taxon>
        <taxon>Clostridiaceae</taxon>
        <taxon>Oceanirhabdus</taxon>
    </lineage>
</organism>
<dbReference type="InterPro" id="IPR019264">
    <property type="entry name" value="DUF2179"/>
</dbReference>
<keyword evidence="9" id="KW-1185">Reference proteome</keyword>
<dbReference type="InterPro" id="IPR015867">
    <property type="entry name" value="N-reg_PII/ATP_PRibTrfase_C"/>
</dbReference>
<evidence type="ECO:0000256" key="3">
    <source>
        <dbReference type="ARBA" id="ARBA00022692"/>
    </source>
</evidence>
<evidence type="ECO:0000256" key="4">
    <source>
        <dbReference type="ARBA" id="ARBA00022989"/>
    </source>
</evidence>
<feature type="transmembrane region" description="Helical" evidence="6">
    <location>
        <begin position="48"/>
        <end position="75"/>
    </location>
</feature>
<evidence type="ECO:0000256" key="5">
    <source>
        <dbReference type="ARBA" id="ARBA00023136"/>
    </source>
</evidence>
<feature type="domain" description="DUF2179" evidence="7">
    <location>
        <begin position="223"/>
        <end position="277"/>
    </location>
</feature>
<evidence type="ECO:0000256" key="2">
    <source>
        <dbReference type="ARBA" id="ARBA00022475"/>
    </source>
</evidence>
<feature type="transmembrane region" description="Helical" evidence="6">
    <location>
        <begin position="7"/>
        <end position="28"/>
    </location>
</feature>
<dbReference type="Gene3D" id="3.30.70.120">
    <property type="match status" value="1"/>
</dbReference>
<dbReference type="InterPro" id="IPR003740">
    <property type="entry name" value="YitT"/>
</dbReference>
<dbReference type="GO" id="GO:0005886">
    <property type="term" value="C:plasma membrane"/>
    <property type="evidence" value="ECO:0007669"/>
    <property type="project" value="UniProtKB-SubCell"/>
</dbReference>
<dbReference type="Pfam" id="PF10035">
    <property type="entry name" value="DUF2179"/>
    <property type="match status" value="1"/>
</dbReference>
<protein>
    <submittedName>
        <fullName evidence="8">YitT family protein</fullName>
    </submittedName>
</protein>
<reference evidence="8" key="2">
    <citation type="submission" date="2021-04" db="EMBL/GenBank/DDBJ databases">
        <authorList>
            <person name="Dong X."/>
        </authorList>
    </citation>
    <scope>NUCLEOTIDE SEQUENCE</scope>
    <source>
        <strain evidence="8">ZWT</strain>
    </source>
</reference>
<evidence type="ECO:0000259" key="7">
    <source>
        <dbReference type="Pfam" id="PF10035"/>
    </source>
</evidence>
<reference evidence="8" key="1">
    <citation type="journal article" date="2021" name="mSystems">
        <title>Bacteria and Archaea Synergistically Convert Glycine Betaine to Biogenic Methane in the Formosa Cold Seep of the South China Sea.</title>
        <authorList>
            <person name="Li L."/>
            <person name="Zhang W."/>
            <person name="Zhang S."/>
            <person name="Song L."/>
            <person name="Sun Q."/>
            <person name="Zhang H."/>
            <person name="Xiang H."/>
            <person name="Dong X."/>
        </authorList>
    </citation>
    <scope>NUCLEOTIDE SEQUENCE</scope>
    <source>
        <strain evidence="8">ZWT</strain>
    </source>
</reference>
<dbReference type="Proteomes" id="UP001056429">
    <property type="component" value="Unassembled WGS sequence"/>
</dbReference>